<dbReference type="GO" id="GO:0003964">
    <property type="term" value="F:RNA-directed DNA polymerase activity"/>
    <property type="evidence" value="ECO:0007669"/>
    <property type="project" value="UniProtKB-KW"/>
</dbReference>
<sequence length="160" mass="17273">MIIFKTQPVETKRNGQNAVTQNAVTQNAVTQNAMPQNAGSLSSPTITGASGSGNAPSRFAPSQAKAGGGNTRPVFRASGSSRLKCFNYGEPGHRQSECKKAGKRHLFANHEGDDAAYEEYEEALFYDEEPECKEEYVSGDVGVNLVVRRSCLTPKADRDD</sequence>
<feature type="region of interest" description="Disordered" evidence="1">
    <location>
        <begin position="31"/>
        <end position="77"/>
    </location>
</feature>
<organism evidence="2 3">
    <name type="scientific">Tanacetum coccineum</name>
    <dbReference type="NCBI Taxonomy" id="301880"/>
    <lineage>
        <taxon>Eukaryota</taxon>
        <taxon>Viridiplantae</taxon>
        <taxon>Streptophyta</taxon>
        <taxon>Embryophyta</taxon>
        <taxon>Tracheophyta</taxon>
        <taxon>Spermatophyta</taxon>
        <taxon>Magnoliopsida</taxon>
        <taxon>eudicotyledons</taxon>
        <taxon>Gunneridae</taxon>
        <taxon>Pentapetalae</taxon>
        <taxon>asterids</taxon>
        <taxon>campanulids</taxon>
        <taxon>Asterales</taxon>
        <taxon>Asteraceae</taxon>
        <taxon>Asteroideae</taxon>
        <taxon>Anthemideae</taxon>
        <taxon>Anthemidinae</taxon>
        <taxon>Tanacetum</taxon>
    </lineage>
</organism>
<dbReference type="InterPro" id="IPR036875">
    <property type="entry name" value="Znf_CCHC_sf"/>
</dbReference>
<reference evidence="2" key="2">
    <citation type="submission" date="2022-01" db="EMBL/GenBank/DDBJ databases">
        <authorList>
            <person name="Yamashiro T."/>
            <person name="Shiraishi A."/>
            <person name="Satake H."/>
            <person name="Nakayama K."/>
        </authorList>
    </citation>
    <scope>NUCLEOTIDE SEQUENCE</scope>
</reference>
<protein>
    <submittedName>
        <fullName evidence="2">Reverse transcriptase domain-containing protein</fullName>
    </submittedName>
</protein>
<gene>
    <name evidence="2" type="ORF">Tco_1043318</name>
</gene>
<proteinExistence type="predicted"/>
<reference evidence="2" key="1">
    <citation type="journal article" date="2022" name="Int. J. Mol. Sci.">
        <title>Draft Genome of Tanacetum Coccineum: Genomic Comparison of Closely Related Tanacetum-Family Plants.</title>
        <authorList>
            <person name="Yamashiro T."/>
            <person name="Shiraishi A."/>
            <person name="Nakayama K."/>
            <person name="Satake H."/>
        </authorList>
    </citation>
    <scope>NUCLEOTIDE SEQUENCE</scope>
</reference>
<feature type="compositionally biased region" description="Polar residues" evidence="1">
    <location>
        <begin position="31"/>
        <end position="55"/>
    </location>
</feature>
<keyword evidence="2" id="KW-0808">Transferase</keyword>
<accession>A0ABQ5GM33</accession>
<keyword evidence="3" id="KW-1185">Reference proteome</keyword>
<comment type="caution">
    <text evidence="2">The sequence shown here is derived from an EMBL/GenBank/DDBJ whole genome shotgun (WGS) entry which is preliminary data.</text>
</comment>
<dbReference type="Proteomes" id="UP001151760">
    <property type="component" value="Unassembled WGS sequence"/>
</dbReference>
<dbReference type="EMBL" id="BQNB010018637">
    <property type="protein sequence ID" value="GJT76593.1"/>
    <property type="molecule type" value="Genomic_DNA"/>
</dbReference>
<evidence type="ECO:0000313" key="2">
    <source>
        <dbReference type="EMBL" id="GJT76593.1"/>
    </source>
</evidence>
<keyword evidence="2" id="KW-0548">Nucleotidyltransferase</keyword>
<dbReference type="SUPFAM" id="SSF57756">
    <property type="entry name" value="Retrovirus zinc finger-like domains"/>
    <property type="match status" value="1"/>
</dbReference>
<keyword evidence="2" id="KW-0695">RNA-directed DNA polymerase</keyword>
<evidence type="ECO:0000256" key="1">
    <source>
        <dbReference type="SAM" id="MobiDB-lite"/>
    </source>
</evidence>
<name>A0ABQ5GM33_9ASTR</name>
<evidence type="ECO:0000313" key="3">
    <source>
        <dbReference type="Proteomes" id="UP001151760"/>
    </source>
</evidence>